<dbReference type="InterPro" id="IPR016024">
    <property type="entry name" value="ARM-type_fold"/>
</dbReference>
<evidence type="ECO:0000313" key="4">
    <source>
        <dbReference type="Proteomes" id="UP001497392"/>
    </source>
</evidence>
<dbReference type="SUPFAM" id="SSF48371">
    <property type="entry name" value="ARM repeat"/>
    <property type="match status" value="1"/>
</dbReference>
<dbReference type="Proteomes" id="UP001497392">
    <property type="component" value="Unassembled WGS sequence"/>
</dbReference>
<evidence type="ECO:0000313" key="3">
    <source>
        <dbReference type="EMBL" id="CAL5220764.1"/>
    </source>
</evidence>
<comment type="caution">
    <text evidence="3">The sequence shown here is derived from an EMBL/GenBank/DDBJ whole genome shotgun (WGS) entry which is preliminary data.</text>
</comment>
<name>A0ABP1FLC7_9CHLO</name>
<reference evidence="3 4" key="1">
    <citation type="submission" date="2024-06" db="EMBL/GenBank/DDBJ databases">
        <authorList>
            <person name="Kraege A."/>
            <person name="Thomma B."/>
        </authorList>
    </citation>
    <scope>NUCLEOTIDE SEQUENCE [LARGE SCALE GENOMIC DNA]</scope>
</reference>
<evidence type="ECO:0000256" key="1">
    <source>
        <dbReference type="SAM" id="MobiDB-lite"/>
    </source>
</evidence>
<organism evidence="3 4">
    <name type="scientific">Coccomyxa viridis</name>
    <dbReference type="NCBI Taxonomy" id="1274662"/>
    <lineage>
        <taxon>Eukaryota</taxon>
        <taxon>Viridiplantae</taxon>
        <taxon>Chlorophyta</taxon>
        <taxon>core chlorophytes</taxon>
        <taxon>Trebouxiophyceae</taxon>
        <taxon>Trebouxiophyceae incertae sedis</taxon>
        <taxon>Coccomyxaceae</taxon>
        <taxon>Coccomyxa</taxon>
    </lineage>
</organism>
<protein>
    <submittedName>
        <fullName evidence="3">G2828 protein</fullName>
    </submittedName>
</protein>
<dbReference type="EMBL" id="CAXHTA020000004">
    <property type="protein sequence ID" value="CAL5220764.1"/>
    <property type="molecule type" value="Genomic_DNA"/>
</dbReference>
<feature type="region of interest" description="Disordered" evidence="1">
    <location>
        <begin position="750"/>
        <end position="775"/>
    </location>
</feature>
<gene>
    <name evidence="3" type="primary">g2828</name>
    <name evidence="3" type="ORF">VP750_LOCUS2423</name>
</gene>
<dbReference type="InterPro" id="IPR045163">
    <property type="entry name" value="Focadhesin/RST1"/>
</dbReference>
<dbReference type="InterPro" id="IPR022542">
    <property type="entry name" value="FOCAD/RST1_DUF3730"/>
</dbReference>
<dbReference type="PANTHER" id="PTHR16212:SF4">
    <property type="entry name" value="FOCADHESIN"/>
    <property type="match status" value="1"/>
</dbReference>
<keyword evidence="4" id="KW-1185">Reference proteome</keyword>
<proteinExistence type="predicted"/>
<accession>A0ABP1FLC7</accession>
<feature type="domain" description="DUF3730" evidence="2">
    <location>
        <begin position="487"/>
        <end position="695"/>
    </location>
</feature>
<evidence type="ECO:0000259" key="2">
    <source>
        <dbReference type="Pfam" id="PF12530"/>
    </source>
</evidence>
<dbReference type="Pfam" id="PF12530">
    <property type="entry name" value="DUF3730"/>
    <property type="match status" value="1"/>
</dbReference>
<sequence length="1544" mass="163669">MKDPHGMPKAVLRGLQAEHPVVKRAAVTEVFRQLGQHSQYQSAEGAALLQQCVSSKDRAVVEEAVQQLISFVPKPGLSIADGTQILLAALATSGEAGASLLVNGVVELLYKSAGQGTVLPKLPSGHPLFKTLCAHASASAQLLACFEALIAQPEETPETRRQWLQWQPFISLVLLDHGEGAARLPFAMQLYATMVNGVRETHCGDLGDSMAALLLSSLPASSLKTPQQRSLAAGCCVAMLDLCNMLSNSGLSGRTAMAVLHVCFELTQHGNSILGILPDLSRALRKDRALLQACLPSLALLAQVSPQHAADVIMDDMLSLCTGLDSLPPSLRGLLEMPLLTSVAFGWPCRAQKAKPMLDWLMATARTGSIPAQVEARQDLLGQPALVAVAAATLDRLFQPDTGGSEALQWLQSIRWDLSSASSKGAQLSEVSMFMLCALLEHSAASVKMAAAETMAAAAKAVPVCGISFLPVLVHHLQQLAAKTPESGVQQHAEVELALMRAIPAMAHDAASLPYVTRVLGQLCPPDAPDRLHAVSVRLHCQLWKETGHNFNKLRGLLIPDRTQLRMTATAALTTAAALKEVCLRDTDRGMQLIEGIQFFLPSASPGPAALALEALGVLCQRGGISFPDAWKLLREVRLQRPEHELPRAAWTALLGHAHTTAEKHPEQAAAHQHTLWEATKDPFARVRAAAYSALACWSFELLELLELARPLDEYSRLLLEETDSMALAACEALVIRALAYEHARRRRHIGARPKAGKTGPSAAGAGDAAAESPTSRRLTRLIPKQLLSNAPNNLGVVLLLWAPAKPASRAGSSRAELAASAAQDYAAKFDDIICRAADGAPVVEPPLLLHSWRCFLARWVGVASAAAEEDVLGQTQEARQKAYAEVWDAIEAGMLLSTREACLAVHAAGALQGLAVEHCPRVTQEIQLTLQAMAHDCRSESLSQAILDGMTDVDPDSIQRSSSVVVDFLNETYGLVTFTQQIRDKARATESVHELAKMPGMLQSSALDYSQWEVAANWLISVVSNACTPGKGVGAAAAALGCVINALPSRSDFHTGSLAALLEKALAALQAAAETAPRMSQSANVRTGIAQGLAALLGAPHMLPDAAGGDTWLLTRADCAGHAKQALEMLEALTQQEVAANVREVAAWCLAAAAASARASSKGLQTSNTGGRAQTLSSDEAALAALPDESAMRALIEHLRASCNDSGSKEAASKQAATCNASILRCLAAAERLPPVDWERLCAQCIRQQGPGSNGLVSAAMELLISHPDAPGCGTALLKLLGEQEFERLPVSARQQLLEGCGSMLGSLGPAQQDQVIKSLPSLSSGNALLAASAWKGLGNFLRRRAKAQPPVDVPLSACATMGHMLEALPVPAQPSPGIEAWLHEEHSSTADQQHLVGQEGVTMGLACSDSMGPDWQLWKAALHALAAMREAQIGSVLLKQQQGWIVQQVFAVSIMVAWQKLPTQHLAECRAWCLSTPAAETQGVPATVARACALTCQGQSSANQGQLLIQLLDPRQVFPDLDGFILTGASMGLAALYTAALE</sequence>
<dbReference type="PANTHER" id="PTHR16212">
    <property type="entry name" value="FOCADHESIN FAMILY MEMBER"/>
    <property type="match status" value="1"/>
</dbReference>